<keyword evidence="3" id="KW-1185">Reference proteome</keyword>
<name>A0A194WXY4_MOLSC</name>
<evidence type="ECO:0000256" key="1">
    <source>
        <dbReference type="SAM" id="SignalP"/>
    </source>
</evidence>
<dbReference type="RefSeq" id="XP_018067191.1">
    <property type="nucleotide sequence ID" value="XM_018205730.1"/>
</dbReference>
<gene>
    <name evidence="2" type="ORF">LY89DRAFT_194793</name>
</gene>
<dbReference type="Proteomes" id="UP000070700">
    <property type="component" value="Unassembled WGS sequence"/>
</dbReference>
<protein>
    <recommendedName>
        <fullName evidence="4">Secreted protein</fullName>
    </recommendedName>
</protein>
<dbReference type="InParanoid" id="A0A194WXY4"/>
<feature type="signal peptide" evidence="1">
    <location>
        <begin position="1"/>
        <end position="31"/>
    </location>
</feature>
<dbReference type="KEGG" id="psco:LY89DRAFT_194793"/>
<dbReference type="EMBL" id="KQ947423">
    <property type="protein sequence ID" value="KUJ12836.1"/>
    <property type="molecule type" value="Genomic_DNA"/>
</dbReference>
<organism evidence="2 3">
    <name type="scientific">Mollisia scopiformis</name>
    <name type="common">Conifer needle endophyte fungus</name>
    <name type="synonym">Phialocephala scopiformis</name>
    <dbReference type="NCBI Taxonomy" id="149040"/>
    <lineage>
        <taxon>Eukaryota</taxon>
        <taxon>Fungi</taxon>
        <taxon>Dikarya</taxon>
        <taxon>Ascomycota</taxon>
        <taxon>Pezizomycotina</taxon>
        <taxon>Leotiomycetes</taxon>
        <taxon>Helotiales</taxon>
        <taxon>Mollisiaceae</taxon>
        <taxon>Mollisia</taxon>
    </lineage>
</organism>
<evidence type="ECO:0000313" key="2">
    <source>
        <dbReference type="EMBL" id="KUJ12836.1"/>
    </source>
</evidence>
<dbReference type="AlphaFoldDB" id="A0A194WXY4"/>
<accession>A0A194WXY4</accession>
<evidence type="ECO:0000313" key="3">
    <source>
        <dbReference type="Proteomes" id="UP000070700"/>
    </source>
</evidence>
<feature type="chain" id="PRO_5008267580" description="Secreted protein" evidence="1">
    <location>
        <begin position="32"/>
        <end position="103"/>
    </location>
</feature>
<proteinExistence type="predicted"/>
<keyword evidence="1" id="KW-0732">Signal</keyword>
<sequence length="103" mass="12153">MSGNSSHFIVLFCRSLFWMSSPMILQSCSRARYPYKPALESKVRHPQPMLSLSSTLYLDISSTRIHISFLLGEFSYHRSRPKSSVLKKSKEFRHRDQQFVRRK</sequence>
<evidence type="ECO:0008006" key="4">
    <source>
        <dbReference type="Google" id="ProtNLM"/>
    </source>
</evidence>
<dbReference type="GeneID" id="28815456"/>
<reference evidence="2 3" key="1">
    <citation type="submission" date="2015-10" db="EMBL/GenBank/DDBJ databases">
        <title>Full genome of DAOMC 229536 Phialocephala scopiformis, a fungal endophyte of spruce producing the potent anti-insectan compound rugulosin.</title>
        <authorList>
            <consortium name="DOE Joint Genome Institute"/>
            <person name="Walker A.K."/>
            <person name="Frasz S.L."/>
            <person name="Seifert K.A."/>
            <person name="Miller J.D."/>
            <person name="Mondo S.J."/>
            <person name="Labutti K."/>
            <person name="Lipzen A."/>
            <person name="Dockter R."/>
            <person name="Kennedy M."/>
            <person name="Grigoriev I.V."/>
            <person name="Spatafora J.W."/>
        </authorList>
    </citation>
    <scope>NUCLEOTIDE SEQUENCE [LARGE SCALE GENOMIC DNA]</scope>
    <source>
        <strain evidence="2 3">CBS 120377</strain>
    </source>
</reference>